<dbReference type="AlphaFoldDB" id="A0A9Q1EGT1"/>
<proteinExistence type="predicted"/>
<gene>
    <name evidence="1" type="ORF">SKAU_G00374180</name>
</gene>
<reference evidence="1" key="1">
    <citation type="journal article" date="2023" name="Science">
        <title>Genome structures resolve the early diversification of teleost fishes.</title>
        <authorList>
            <person name="Parey E."/>
            <person name="Louis A."/>
            <person name="Montfort J."/>
            <person name="Bouchez O."/>
            <person name="Roques C."/>
            <person name="Iampietro C."/>
            <person name="Lluch J."/>
            <person name="Castinel A."/>
            <person name="Donnadieu C."/>
            <person name="Desvignes T."/>
            <person name="Floi Bucao C."/>
            <person name="Jouanno E."/>
            <person name="Wen M."/>
            <person name="Mejri S."/>
            <person name="Dirks R."/>
            <person name="Jansen H."/>
            <person name="Henkel C."/>
            <person name="Chen W.J."/>
            <person name="Zahm M."/>
            <person name="Cabau C."/>
            <person name="Klopp C."/>
            <person name="Thompson A.W."/>
            <person name="Robinson-Rechavi M."/>
            <person name="Braasch I."/>
            <person name="Lecointre G."/>
            <person name="Bobe J."/>
            <person name="Postlethwait J.H."/>
            <person name="Berthelot C."/>
            <person name="Roest Crollius H."/>
            <person name="Guiguen Y."/>
        </authorList>
    </citation>
    <scope>NUCLEOTIDE SEQUENCE</scope>
    <source>
        <strain evidence="1">WJC10195</strain>
    </source>
</reference>
<name>A0A9Q1EGT1_SYNKA</name>
<dbReference type="Proteomes" id="UP001152622">
    <property type="component" value="Chromosome 18"/>
</dbReference>
<comment type="caution">
    <text evidence="1">The sequence shown here is derived from an EMBL/GenBank/DDBJ whole genome shotgun (WGS) entry which is preliminary data.</text>
</comment>
<dbReference type="EMBL" id="JAINUF010000018">
    <property type="protein sequence ID" value="KAJ8338452.1"/>
    <property type="molecule type" value="Genomic_DNA"/>
</dbReference>
<organism evidence="1 2">
    <name type="scientific">Synaphobranchus kaupii</name>
    <name type="common">Kaup's arrowtooth eel</name>
    <dbReference type="NCBI Taxonomy" id="118154"/>
    <lineage>
        <taxon>Eukaryota</taxon>
        <taxon>Metazoa</taxon>
        <taxon>Chordata</taxon>
        <taxon>Craniata</taxon>
        <taxon>Vertebrata</taxon>
        <taxon>Euteleostomi</taxon>
        <taxon>Actinopterygii</taxon>
        <taxon>Neopterygii</taxon>
        <taxon>Teleostei</taxon>
        <taxon>Anguilliformes</taxon>
        <taxon>Synaphobranchidae</taxon>
        <taxon>Synaphobranchus</taxon>
    </lineage>
</organism>
<evidence type="ECO:0000313" key="1">
    <source>
        <dbReference type="EMBL" id="KAJ8338452.1"/>
    </source>
</evidence>
<sequence>MRQYGDIPNYSWGLGREWGWGGLMQPRPRKRARRAVNELFIWPSLSPPPPPARLGEASSPVPLALGFEAMRKPHGDLGPSFLVAVGRSMVAE</sequence>
<evidence type="ECO:0000313" key="2">
    <source>
        <dbReference type="Proteomes" id="UP001152622"/>
    </source>
</evidence>
<accession>A0A9Q1EGT1</accession>
<protein>
    <submittedName>
        <fullName evidence="1">Uncharacterized protein</fullName>
    </submittedName>
</protein>
<keyword evidence="2" id="KW-1185">Reference proteome</keyword>